<dbReference type="SMART" id="SM01360">
    <property type="entry name" value="A2M"/>
    <property type="match status" value="1"/>
</dbReference>
<dbReference type="EMBL" id="CAXLJL010000933">
    <property type="protein sequence ID" value="CAL5141861.1"/>
    <property type="molecule type" value="Genomic_DNA"/>
</dbReference>
<dbReference type="Gene3D" id="2.10.25.140">
    <property type="match status" value="1"/>
</dbReference>
<dbReference type="InterPro" id="IPR013783">
    <property type="entry name" value="Ig-like_fold"/>
</dbReference>
<dbReference type="InterPro" id="IPR011626">
    <property type="entry name" value="Alpha-macroglobulin_TED"/>
</dbReference>
<evidence type="ECO:0000256" key="8">
    <source>
        <dbReference type="PROSITE-ProRule" id="PRU00076"/>
    </source>
</evidence>
<evidence type="ECO:0000313" key="10">
    <source>
        <dbReference type="EMBL" id="CAL5141861.1"/>
    </source>
</evidence>
<organism evidence="10 11">
    <name type="scientific">Calicophoron daubneyi</name>
    <name type="common">Rumen fluke</name>
    <name type="synonym">Paramphistomum daubneyi</name>
    <dbReference type="NCBI Taxonomy" id="300641"/>
    <lineage>
        <taxon>Eukaryota</taxon>
        <taxon>Metazoa</taxon>
        <taxon>Spiralia</taxon>
        <taxon>Lophotrochozoa</taxon>
        <taxon>Platyhelminthes</taxon>
        <taxon>Trematoda</taxon>
        <taxon>Digenea</taxon>
        <taxon>Plagiorchiida</taxon>
        <taxon>Pronocephalata</taxon>
        <taxon>Paramphistomoidea</taxon>
        <taxon>Paramphistomidae</taxon>
        <taxon>Calicophoron</taxon>
    </lineage>
</organism>
<dbReference type="InterPro" id="IPR041555">
    <property type="entry name" value="MG3"/>
</dbReference>
<keyword evidence="5" id="KW-0677">Repeat</keyword>
<comment type="caution">
    <text evidence="8">Lacks conserved residue(s) required for the propagation of feature annotation.</text>
</comment>
<dbReference type="InterPro" id="IPR019742">
    <property type="entry name" value="MacrogloblnA2_CS"/>
</dbReference>
<dbReference type="Pfam" id="PF07677">
    <property type="entry name" value="A2M_recep"/>
    <property type="match status" value="1"/>
</dbReference>
<dbReference type="Gene3D" id="2.20.130.20">
    <property type="match status" value="1"/>
</dbReference>
<dbReference type="SUPFAM" id="SSF81296">
    <property type="entry name" value="E set domains"/>
    <property type="match status" value="1"/>
</dbReference>
<evidence type="ECO:0000256" key="5">
    <source>
        <dbReference type="ARBA" id="ARBA00022737"/>
    </source>
</evidence>
<dbReference type="GO" id="GO:0016020">
    <property type="term" value="C:membrane"/>
    <property type="evidence" value="ECO:0007669"/>
    <property type="project" value="InterPro"/>
</dbReference>
<keyword evidence="2" id="KW-0217">Developmental protein</keyword>
<dbReference type="CDD" id="cd00055">
    <property type="entry name" value="EGF_Lam"/>
    <property type="match status" value="1"/>
</dbReference>
<dbReference type="SMART" id="SM00181">
    <property type="entry name" value="EGF"/>
    <property type="match status" value="2"/>
</dbReference>
<keyword evidence="4" id="KW-0646">Protease inhibitor</keyword>
<evidence type="ECO:0000256" key="1">
    <source>
        <dbReference type="ARBA" id="ARBA00010952"/>
    </source>
</evidence>
<dbReference type="Gene3D" id="2.60.40.1930">
    <property type="match status" value="1"/>
</dbReference>
<keyword evidence="3 8" id="KW-0245">EGF-like domain</keyword>
<dbReference type="Gene3D" id="1.50.10.20">
    <property type="match status" value="1"/>
</dbReference>
<dbReference type="GO" id="GO:0007154">
    <property type="term" value="P:cell communication"/>
    <property type="evidence" value="ECO:0007669"/>
    <property type="project" value="InterPro"/>
</dbReference>
<evidence type="ECO:0000256" key="2">
    <source>
        <dbReference type="ARBA" id="ARBA00022473"/>
    </source>
</evidence>
<evidence type="ECO:0000256" key="7">
    <source>
        <dbReference type="ARBA" id="ARBA00023157"/>
    </source>
</evidence>
<dbReference type="SMART" id="SM01419">
    <property type="entry name" value="Thiol-ester_cl"/>
    <property type="match status" value="1"/>
</dbReference>
<dbReference type="InterPro" id="IPR009048">
    <property type="entry name" value="A-macroglobulin_rcpt-bd"/>
</dbReference>
<dbReference type="Gene3D" id="2.60.120.1540">
    <property type="match status" value="1"/>
</dbReference>
<dbReference type="SMART" id="SM01361">
    <property type="entry name" value="A2M_recep"/>
    <property type="match status" value="1"/>
</dbReference>
<dbReference type="SUPFAM" id="SSF48239">
    <property type="entry name" value="Terpenoid cyclases/Protein prenyltransferases"/>
    <property type="match status" value="1"/>
</dbReference>
<comment type="similarity">
    <text evidence="1">Belongs to the protease inhibitor I39 (alpha-2-macroglobulin) family.</text>
</comment>
<accession>A0AAV2TZV4</accession>
<dbReference type="Gene3D" id="2.60.40.10">
    <property type="entry name" value="Immunoglobulins"/>
    <property type="match status" value="1"/>
</dbReference>
<dbReference type="SUPFAM" id="SSF49410">
    <property type="entry name" value="Alpha-macroglobulin receptor domain"/>
    <property type="match status" value="1"/>
</dbReference>
<protein>
    <recommendedName>
        <fullName evidence="9">EGF-like domain-containing protein</fullName>
    </recommendedName>
</protein>
<dbReference type="Pfam" id="PF01414">
    <property type="entry name" value="DSL"/>
    <property type="match status" value="1"/>
</dbReference>
<dbReference type="Pfam" id="PF17791">
    <property type="entry name" value="MG3"/>
    <property type="match status" value="1"/>
</dbReference>
<dbReference type="PANTHER" id="PTHR11412">
    <property type="entry name" value="MACROGLOBULIN / COMPLEMENT"/>
    <property type="match status" value="1"/>
</dbReference>
<dbReference type="Proteomes" id="UP001497525">
    <property type="component" value="Unassembled WGS sequence"/>
</dbReference>
<name>A0AAV2TZV4_CALDB</name>
<dbReference type="InterPro" id="IPR002049">
    <property type="entry name" value="LE_dom"/>
</dbReference>
<evidence type="ECO:0000256" key="6">
    <source>
        <dbReference type="ARBA" id="ARBA00022900"/>
    </source>
</evidence>
<reference evidence="10" key="1">
    <citation type="submission" date="2024-06" db="EMBL/GenBank/DDBJ databases">
        <authorList>
            <person name="Liu X."/>
            <person name="Lenzi L."/>
            <person name="Haldenby T S."/>
            <person name="Uol C."/>
        </authorList>
    </citation>
    <scope>NUCLEOTIDE SEQUENCE</scope>
</reference>
<dbReference type="PANTHER" id="PTHR11412:SF171">
    <property type="entry name" value="PREGNANCY ZONE PROTEIN-LIKE PROTEIN"/>
    <property type="match status" value="1"/>
</dbReference>
<dbReference type="PROSITE" id="PS00477">
    <property type="entry name" value="ALPHA_2_MACROGLOBULIN"/>
    <property type="match status" value="1"/>
</dbReference>
<evidence type="ECO:0000313" key="11">
    <source>
        <dbReference type="Proteomes" id="UP001497525"/>
    </source>
</evidence>
<dbReference type="Pfam" id="PF07678">
    <property type="entry name" value="TED_complement"/>
    <property type="match status" value="1"/>
</dbReference>
<dbReference type="InterPro" id="IPR001774">
    <property type="entry name" value="DSL"/>
</dbReference>
<comment type="caution">
    <text evidence="10">The sequence shown here is derived from an EMBL/GenBank/DDBJ whole genome shotgun (WGS) entry which is preliminary data.</text>
</comment>
<dbReference type="PROSITE" id="PS01186">
    <property type="entry name" value="EGF_2"/>
    <property type="match status" value="1"/>
</dbReference>
<proteinExistence type="inferred from homology"/>
<feature type="disulfide bond" evidence="8">
    <location>
        <begin position="670"/>
        <end position="679"/>
    </location>
</feature>
<dbReference type="PROSITE" id="PS00022">
    <property type="entry name" value="EGF_1"/>
    <property type="match status" value="2"/>
</dbReference>
<dbReference type="InterPro" id="IPR036595">
    <property type="entry name" value="A-macroglobulin_rcpt-bd_sf"/>
</dbReference>
<feature type="domain" description="EGF-like" evidence="9">
    <location>
        <begin position="647"/>
        <end position="680"/>
    </location>
</feature>
<dbReference type="PROSITE" id="PS50026">
    <property type="entry name" value="EGF_3"/>
    <property type="match status" value="1"/>
</dbReference>
<evidence type="ECO:0000259" key="9">
    <source>
        <dbReference type="PROSITE" id="PS50026"/>
    </source>
</evidence>
<dbReference type="GO" id="GO:0004867">
    <property type="term" value="F:serine-type endopeptidase inhibitor activity"/>
    <property type="evidence" value="ECO:0007669"/>
    <property type="project" value="UniProtKB-KW"/>
</dbReference>
<sequence>MIWLSRQAMDGVSRYLFFIIVGHLVVTTNALQNDTYITLPNTLYVQHDNVIKVITADTRAEISYTTSVHGLTDPIPGESVHETKSAFAGQSEVDIHYRTPFLPENYNPVEVTINFTVKFCLHPECVEFKKLYIAAQSKIAIEPPVVLGETEKPLYRPGEIVRARFLTLLPKHLSSARGELPTHKLIKQDSGGFRLEEISPEDKLQFERVIYDEIFITDALNNRVKQWLNVSPVDAANLSFALLADVPEGEWQIGARVRDQSETMKFTVKKYVLPRFVISIQPPTNLTFESNYTQFSVCARYTNGPPMFGSAEVHLCVCGKQYGARENVIMEQVAVDGSCPVNKHSGNRRPCLSAEQMLSKDGCASFNLSTDRLNLRSSKYSNWNQEIILCASVKEEGTGSNVSRCEYGDELERKSARIDLTLPSVYRTGLPLSGTLKLTHPDLTSLSNQIIRLTLEEREWGCFWRRPRRRHWKDGYHYSVEVITDDSGQADFYIPPIRSKKYLTMRARLVQNDSLKLKGEKLRRFHRSIIPWPRPPTDENGVTASVELRPWISPDATRMQRWPSTKTPEFTCPGIVKTSLLANTPLLRRRIHVQSVVKGKLLHRVIDPSVEEEICVDRDDELGHYKCKDANSDEIECLDGWTGDDCLQAVCSSGCEPVGGTCVKPNVCVCLDGWTGARCEKCVRRAGCVHGKCVPGDDCMCEPGWDGYNCDRPRVEYERVQSGELEEEKRESVMKEDLEMESSVTESGVHTNPKRTLYTRTITFPIDSDWGPESTAVIFFYASDHSDWSVVPVTMKLSNLINCTTHAISLEAESTSSGLQFDRVRVSPGEHITMTIIPRGVENRSSTAVGAGDGQLSEQICFVRVSDESLDNFGQSSNTVSLNSFKTSLMNTVGINRGSDEDVDDPKEAFSTAGLKIVSDKQLTFVQPWSSPCLYYEMVDDDSVVSQYRSSVQMPLATGISFESDRGILDSPLETEFSAKFSKEPPRLRDFFPEVWMFDVYPITNIASTPEQKQYGVKRPLTVPDSITKWRASTFCTTSSNGLWIPSPQSITVNMPFFVEITLPKQVKRGEILHLPISVFILSDEYLSDGAENTSGRCYEVSVRTQLREEDWVRVGTGEYTGCVCSGEKKTFLLGMMPLHLGHLNVTAEATATSDSVLCSERTIDDEYLMFEPGAREHRSSHTLSDMIRRQIHVVPEGVRLETTMGDILCIPESDSSIHRTLPIHLPDNIIKGSLSTYLSYSDEVLGPALTNLDRLVRLPIGCGEQNMVLAAPNVYVLDYLRTVPSSNERQTNKLIRAARSHIVSGYERQLKYRHDDGSYSAFGKSDKQGSTWLTAFVLRVFARAHKVDSSLNIGWKQLFNETIEYLRSRQDSSTGCFMEMGRVLHAGMQGAMYTNSQTDREVLLTAYVLSSILETKPSDESSFSSELGVLIEKGKDCMRRIVSNTNMSTYALSQLAFAMTKLELKSEMGEMLRRDLISRKQYVDNGAGVSGVTQLFWPARAVAVASVNSDSKAMDVETTSYAYLTLAQLNPPNSELFPIIRWLASEQKSQGGFYSTQDTVLALQVIADFGKRLGLHGSHDVSRNIQIGAQIHPSIHTFSDVMTAEKYRVHNRFAVPYFEPSEVREVEWNVKSDEAGSVCLAVQTSFVYNLPDQEMGGDVAFILTTTVRQSVVTHPNEACKHAELTICVRPPAVTGTESTFGTESGMILMTVEMVSGWEPVRERISQVVGTSSESARKVEFDKKGTVSLYFDGFSEEEEKRVGGREQMKRCVDLSIEQSIYVEKAKPAIITVKDYYATERVNSVNYSLDECRRGWNTDTKPAEQVQTDTAESTEAPVSTEIPKSLYCPICQLDETLNSTLVDRLIDVACHYGSNLFLMRLHGQADGRINVTCTSIQHGEFVANWNTTLTTDGEPQCPCAHLVANASLVMLSSTNLGIYPGDPTIKLQSVSNSTLLLPVVDIMPTVRDAVIKWNATSQTASGEEIGYKRYTCKRLVTLFNFVKAKMI</sequence>
<dbReference type="Gene3D" id="2.10.25.10">
    <property type="entry name" value="Laminin"/>
    <property type="match status" value="1"/>
</dbReference>
<evidence type="ECO:0000256" key="3">
    <source>
        <dbReference type="ARBA" id="ARBA00022536"/>
    </source>
</evidence>
<dbReference type="Gene3D" id="2.60.40.1940">
    <property type="match status" value="1"/>
</dbReference>
<dbReference type="InterPro" id="IPR050473">
    <property type="entry name" value="A2M/Complement_sys"/>
</dbReference>
<dbReference type="Gene3D" id="2.60.40.690">
    <property type="entry name" value="Alpha-macroglobulin, receptor-binding domain"/>
    <property type="match status" value="1"/>
</dbReference>
<dbReference type="InterPro" id="IPR014756">
    <property type="entry name" value="Ig_E-set"/>
</dbReference>
<evidence type="ECO:0000256" key="4">
    <source>
        <dbReference type="ARBA" id="ARBA00022690"/>
    </source>
</evidence>
<dbReference type="InterPro" id="IPR008930">
    <property type="entry name" value="Terpenoid_cyclase/PrenylTrfase"/>
</dbReference>
<gene>
    <name evidence="10" type="ORF">CDAUBV1_LOCUS17163</name>
</gene>
<keyword evidence="6" id="KW-0722">Serine protease inhibitor</keyword>
<dbReference type="Pfam" id="PF00207">
    <property type="entry name" value="A2M"/>
    <property type="match status" value="1"/>
</dbReference>
<dbReference type="GO" id="GO:0005615">
    <property type="term" value="C:extracellular space"/>
    <property type="evidence" value="ECO:0007669"/>
    <property type="project" value="InterPro"/>
</dbReference>
<dbReference type="InterPro" id="IPR001599">
    <property type="entry name" value="Macroglobln_a2"/>
</dbReference>
<keyword evidence="7 8" id="KW-1015">Disulfide bond</keyword>
<dbReference type="InterPro" id="IPR000742">
    <property type="entry name" value="EGF"/>
</dbReference>
<dbReference type="InterPro" id="IPR047565">
    <property type="entry name" value="Alpha-macroglob_thiol-ester_cl"/>
</dbReference>